<dbReference type="RefSeq" id="WP_146518871.1">
    <property type="nucleotide sequence ID" value="NZ_CP151726.1"/>
</dbReference>
<dbReference type="AlphaFoldDB" id="A0A5C6B0G5"/>
<gene>
    <name evidence="11" type="primary">fruA_1</name>
    <name evidence="11" type="ORF">Pla52n_13680</name>
</gene>
<feature type="domain" description="PTS EIIA type-2" evidence="10">
    <location>
        <begin position="6"/>
        <end position="152"/>
    </location>
</feature>
<dbReference type="GO" id="GO:0015701">
    <property type="term" value="P:bicarbonate transport"/>
    <property type="evidence" value="ECO:0007669"/>
    <property type="project" value="TreeGrafter"/>
</dbReference>
<feature type="transmembrane region" description="Helical" evidence="9">
    <location>
        <begin position="205"/>
        <end position="226"/>
    </location>
</feature>
<keyword evidence="12" id="KW-1185">Reference proteome</keyword>
<feature type="transmembrane region" description="Helical" evidence="9">
    <location>
        <begin position="447"/>
        <end position="466"/>
    </location>
</feature>
<dbReference type="SUPFAM" id="SSF55804">
    <property type="entry name" value="Phoshotransferase/anion transport protein"/>
    <property type="match status" value="1"/>
</dbReference>
<evidence type="ECO:0000256" key="1">
    <source>
        <dbReference type="ARBA" id="ARBA00004651"/>
    </source>
</evidence>
<evidence type="ECO:0000313" key="12">
    <source>
        <dbReference type="Proteomes" id="UP000320176"/>
    </source>
</evidence>
<dbReference type="InterPro" id="IPR011531">
    <property type="entry name" value="HCO3_transpt-like_TM_dom"/>
</dbReference>
<dbReference type="PANTHER" id="PTHR11453">
    <property type="entry name" value="ANION EXCHANGE PROTEIN"/>
    <property type="match status" value="1"/>
</dbReference>
<evidence type="ECO:0000256" key="2">
    <source>
        <dbReference type="ARBA" id="ARBA00010993"/>
    </source>
</evidence>
<dbReference type="InterPro" id="IPR002178">
    <property type="entry name" value="PTS_EIIA_type-2_dom"/>
</dbReference>
<evidence type="ECO:0000256" key="6">
    <source>
        <dbReference type="ARBA" id="ARBA00022989"/>
    </source>
</evidence>
<dbReference type="GO" id="GO:0050801">
    <property type="term" value="P:monoatomic ion homeostasis"/>
    <property type="evidence" value="ECO:0007669"/>
    <property type="project" value="TreeGrafter"/>
</dbReference>
<evidence type="ECO:0000256" key="5">
    <source>
        <dbReference type="ARBA" id="ARBA00022692"/>
    </source>
</evidence>
<dbReference type="GO" id="GO:0005452">
    <property type="term" value="F:solute:inorganic anion antiporter activity"/>
    <property type="evidence" value="ECO:0007669"/>
    <property type="project" value="InterPro"/>
</dbReference>
<evidence type="ECO:0000256" key="7">
    <source>
        <dbReference type="ARBA" id="ARBA00023065"/>
    </source>
</evidence>
<evidence type="ECO:0000259" key="10">
    <source>
        <dbReference type="PROSITE" id="PS51094"/>
    </source>
</evidence>
<dbReference type="GO" id="GO:0006820">
    <property type="term" value="P:monoatomic anion transport"/>
    <property type="evidence" value="ECO:0007669"/>
    <property type="project" value="InterPro"/>
</dbReference>
<keyword evidence="3" id="KW-0813">Transport</keyword>
<protein>
    <submittedName>
        <fullName evidence="11">PTS system fructose-specific EIIABC component</fullName>
    </submittedName>
</protein>
<dbReference type="EMBL" id="SJPN01000002">
    <property type="protein sequence ID" value="TWU05653.1"/>
    <property type="molecule type" value="Genomic_DNA"/>
</dbReference>
<keyword evidence="6 9" id="KW-1133">Transmembrane helix</keyword>
<evidence type="ECO:0000313" key="11">
    <source>
        <dbReference type="EMBL" id="TWU05653.1"/>
    </source>
</evidence>
<feature type="transmembrane region" description="Helical" evidence="9">
    <location>
        <begin position="578"/>
        <end position="599"/>
    </location>
</feature>
<dbReference type="OrthoDB" id="233552at2"/>
<name>A0A5C6B0G5_9BACT</name>
<feature type="transmembrane region" description="Helical" evidence="9">
    <location>
        <begin position="646"/>
        <end position="666"/>
    </location>
</feature>
<sequence length="688" mass="75964">MKLLFQAIQEGSCLLNLDARSMREIVSETVEFLVQTGRLPENQASQVIEGILERERVVPTVIGHACAVPHLYTDFIDEPAMVFVRLKNAVNLGAPDGIATRYVFLLIGSLEDSGRHLDTLASVARLMSDNVFHFEVTYAANQQDVLDAMERHVNRNVLAKPPKPREVSEGLRSGSKPFAGIRRDLARKLPHYILDYKNGLRTKSIASIVFMFFACVAPAVTFGGLMGRETGGLIGAPEMLLSTAVCGILYAMFAGGPLIILGGIGPLLIFTIILYKLCQDMELGGQFLGVYAWVGLWTALMTVALAITNASNLMKYFTRFTDEIFSALMSLIFIYKAVEALIETFRNGNADSSGEKALLALVLAVGTFYIAMTLAGFRRSQYLLPWMREFLADFGPSIALGAMIVVAWTLGDRTTLDTLKVSTDVAASATDSADSSWMVDLWAVPNWVKLAAAGPAVLATVLVFLSQNITARLVNSPQNKIESGESYHWDLAVVGLLIGLASLFGWPWMVAATVRSLAHLRALSEFEDVTANSKSPEKIIHMNENRVTGIAIHVLIAGTLLVMPYLEYVPMATLYGIFLYMGFVSLRGIQFIDRLGLWLKDSALYPINHYTRRVPTRTIHLFTLVQLVCLIVLCVINVFPSQPVRILFPIFVALLVPVRAIMSRFFDDDHLAFLDADEDPDSEELHWV</sequence>
<feature type="transmembrane region" description="Helical" evidence="9">
    <location>
        <begin position="258"/>
        <end position="275"/>
    </location>
</feature>
<dbReference type="Pfam" id="PF00955">
    <property type="entry name" value="HCO3_cotransp"/>
    <property type="match status" value="2"/>
</dbReference>
<dbReference type="PROSITE" id="PS51094">
    <property type="entry name" value="PTS_EIIA_TYPE_2"/>
    <property type="match status" value="1"/>
</dbReference>
<dbReference type="GO" id="GO:0005886">
    <property type="term" value="C:plasma membrane"/>
    <property type="evidence" value="ECO:0007669"/>
    <property type="project" value="UniProtKB-SubCell"/>
</dbReference>
<feature type="transmembrane region" description="Helical" evidence="9">
    <location>
        <begin position="487"/>
        <end position="509"/>
    </location>
</feature>
<proteinExistence type="inferred from homology"/>
<dbReference type="Gene3D" id="3.40.930.10">
    <property type="entry name" value="Mannitol-specific EII, Chain A"/>
    <property type="match status" value="1"/>
</dbReference>
<comment type="caution">
    <text evidence="11">The sequence shown here is derived from an EMBL/GenBank/DDBJ whole genome shotgun (WGS) entry which is preliminary data.</text>
</comment>
<feature type="transmembrane region" description="Helical" evidence="9">
    <location>
        <begin position="390"/>
        <end position="410"/>
    </location>
</feature>
<reference evidence="11 12" key="1">
    <citation type="submission" date="2019-02" db="EMBL/GenBank/DDBJ databases">
        <title>Deep-cultivation of Planctomycetes and their phenomic and genomic characterization uncovers novel biology.</title>
        <authorList>
            <person name="Wiegand S."/>
            <person name="Jogler M."/>
            <person name="Boedeker C."/>
            <person name="Pinto D."/>
            <person name="Vollmers J."/>
            <person name="Rivas-Marin E."/>
            <person name="Kohn T."/>
            <person name="Peeters S.H."/>
            <person name="Heuer A."/>
            <person name="Rast P."/>
            <person name="Oberbeckmann S."/>
            <person name="Bunk B."/>
            <person name="Jeske O."/>
            <person name="Meyerdierks A."/>
            <person name="Storesund J.E."/>
            <person name="Kallscheuer N."/>
            <person name="Luecker S."/>
            <person name="Lage O.M."/>
            <person name="Pohl T."/>
            <person name="Merkel B.J."/>
            <person name="Hornburger P."/>
            <person name="Mueller R.-W."/>
            <person name="Bruemmer F."/>
            <person name="Labrenz M."/>
            <person name="Spormann A.M."/>
            <person name="Op Den Camp H."/>
            <person name="Overmann J."/>
            <person name="Amann R."/>
            <person name="Jetten M.S.M."/>
            <person name="Mascher T."/>
            <person name="Medema M.H."/>
            <person name="Devos D.P."/>
            <person name="Kaster A.-K."/>
            <person name="Ovreas L."/>
            <person name="Rohde M."/>
            <person name="Galperin M.Y."/>
            <person name="Jogler C."/>
        </authorList>
    </citation>
    <scope>NUCLEOTIDE SEQUENCE [LARGE SCALE GENOMIC DNA]</scope>
    <source>
        <strain evidence="11 12">Pla52n</strain>
    </source>
</reference>
<comment type="similarity">
    <text evidence="2">Belongs to the anion exchanger (TC 2.A.31) family.</text>
</comment>
<feature type="transmembrane region" description="Helical" evidence="9">
    <location>
        <begin position="287"/>
        <end position="308"/>
    </location>
</feature>
<dbReference type="Gene3D" id="1.10.287.570">
    <property type="entry name" value="Helical hairpin bin"/>
    <property type="match status" value="1"/>
</dbReference>
<keyword evidence="7" id="KW-0406">Ion transport</keyword>
<evidence type="ECO:0000256" key="8">
    <source>
        <dbReference type="ARBA" id="ARBA00023136"/>
    </source>
</evidence>
<keyword evidence="4" id="KW-1003">Cell membrane</keyword>
<dbReference type="Proteomes" id="UP000320176">
    <property type="component" value="Unassembled WGS sequence"/>
</dbReference>
<evidence type="ECO:0000256" key="9">
    <source>
        <dbReference type="SAM" id="Phobius"/>
    </source>
</evidence>
<feature type="transmembrane region" description="Helical" evidence="9">
    <location>
        <begin position="320"/>
        <end position="338"/>
    </location>
</feature>
<keyword evidence="8 9" id="KW-0472">Membrane</keyword>
<dbReference type="PANTHER" id="PTHR11453:SF47">
    <property type="entry name" value="ANION EXCHANGE PROTEIN"/>
    <property type="match status" value="1"/>
</dbReference>
<keyword evidence="5 9" id="KW-0812">Transmembrane</keyword>
<comment type="subcellular location">
    <subcellularLocation>
        <location evidence="1">Cell membrane</location>
        <topology evidence="1">Multi-pass membrane protein</topology>
    </subcellularLocation>
</comment>
<organism evidence="11 12">
    <name type="scientific">Stieleria varia</name>
    <dbReference type="NCBI Taxonomy" id="2528005"/>
    <lineage>
        <taxon>Bacteria</taxon>
        <taxon>Pseudomonadati</taxon>
        <taxon>Planctomycetota</taxon>
        <taxon>Planctomycetia</taxon>
        <taxon>Pirellulales</taxon>
        <taxon>Pirellulaceae</taxon>
        <taxon>Stieleria</taxon>
    </lineage>
</organism>
<evidence type="ECO:0000256" key="3">
    <source>
        <dbReference type="ARBA" id="ARBA00022448"/>
    </source>
</evidence>
<dbReference type="InterPro" id="IPR003020">
    <property type="entry name" value="HCO3_transpt_euk"/>
</dbReference>
<dbReference type="InterPro" id="IPR016152">
    <property type="entry name" value="PTrfase/Anion_transptr"/>
</dbReference>
<dbReference type="FunFam" id="1.10.287.570:FF:000001">
    <property type="entry name" value="Anion exchange protein"/>
    <property type="match status" value="1"/>
</dbReference>
<feature type="transmembrane region" description="Helical" evidence="9">
    <location>
        <begin position="358"/>
        <end position="378"/>
    </location>
</feature>
<evidence type="ECO:0000256" key="4">
    <source>
        <dbReference type="ARBA" id="ARBA00022475"/>
    </source>
</evidence>
<feature type="transmembrane region" description="Helical" evidence="9">
    <location>
        <begin position="619"/>
        <end position="639"/>
    </location>
</feature>
<feature type="transmembrane region" description="Helical" evidence="9">
    <location>
        <begin position="547"/>
        <end position="566"/>
    </location>
</feature>
<dbReference type="Pfam" id="PF00359">
    <property type="entry name" value="PTS_EIIA_2"/>
    <property type="match status" value="1"/>
</dbReference>
<accession>A0A5C6B0G5</accession>